<dbReference type="EMBL" id="PFPX01000019">
    <property type="protein sequence ID" value="PJA10283.1"/>
    <property type="molecule type" value="Genomic_DNA"/>
</dbReference>
<organism evidence="1 2">
    <name type="scientific">Candidatus Falkowbacteria bacterium CG_4_10_14_0_2_um_filter_41_15</name>
    <dbReference type="NCBI Taxonomy" id="1974554"/>
    <lineage>
        <taxon>Bacteria</taxon>
        <taxon>Candidatus Falkowiibacteriota</taxon>
    </lineage>
</organism>
<gene>
    <name evidence="1" type="ORF">COX68_00915</name>
</gene>
<evidence type="ECO:0000313" key="1">
    <source>
        <dbReference type="EMBL" id="PJA10283.1"/>
    </source>
</evidence>
<proteinExistence type="predicted"/>
<dbReference type="Proteomes" id="UP000228743">
    <property type="component" value="Unassembled WGS sequence"/>
</dbReference>
<name>A0A2M7VZX9_9BACT</name>
<dbReference type="AlphaFoldDB" id="A0A2M7VZX9"/>
<sequence length="157" mass="18166">MKRNVSLPFCANAAILWKEYLDSLANYFRKSLRPLAKVSSHINSIKNYGDINIDKMDRITISDGHPEVIGKKIFIIFTNHQPDKKADNKIRFTFLMGIDYEENYRHKEVAQLHFDAKILGRSELIEQLELFIISGKPPDPDYFLKNKLAHNTSSQKA</sequence>
<protein>
    <submittedName>
        <fullName evidence="1">Uncharacterized protein</fullName>
    </submittedName>
</protein>
<evidence type="ECO:0000313" key="2">
    <source>
        <dbReference type="Proteomes" id="UP000228743"/>
    </source>
</evidence>
<accession>A0A2M7VZX9</accession>
<reference evidence="2" key="1">
    <citation type="submission" date="2017-09" db="EMBL/GenBank/DDBJ databases">
        <title>Depth-based differentiation of microbial function through sediment-hosted aquifers and enrichment of novel symbionts in the deep terrestrial subsurface.</title>
        <authorList>
            <person name="Probst A.J."/>
            <person name="Ladd B."/>
            <person name="Jarett J.K."/>
            <person name="Geller-Mcgrath D.E."/>
            <person name="Sieber C.M.K."/>
            <person name="Emerson J.B."/>
            <person name="Anantharaman K."/>
            <person name="Thomas B.C."/>
            <person name="Malmstrom R."/>
            <person name="Stieglmeier M."/>
            <person name="Klingl A."/>
            <person name="Woyke T."/>
            <person name="Ryan C.M."/>
            <person name="Banfield J.F."/>
        </authorList>
    </citation>
    <scope>NUCLEOTIDE SEQUENCE [LARGE SCALE GENOMIC DNA]</scope>
</reference>
<comment type="caution">
    <text evidence="1">The sequence shown here is derived from an EMBL/GenBank/DDBJ whole genome shotgun (WGS) entry which is preliminary data.</text>
</comment>